<feature type="signal peptide" evidence="5">
    <location>
        <begin position="1"/>
        <end position="19"/>
    </location>
</feature>
<evidence type="ECO:0000256" key="4">
    <source>
        <dbReference type="PROSITE-ProRule" id="PRU00473"/>
    </source>
</evidence>
<dbReference type="EMBL" id="JAUQSX010000001">
    <property type="protein sequence ID" value="MDO7845288.1"/>
    <property type="molecule type" value="Genomic_DNA"/>
</dbReference>
<evidence type="ECO:0000256" key="1">
    <source>
        <dbReference type="ARBA" id="ARBA00004442"/>
    </source>
</evidence>
<evidence type="ECO:0000259" key="6">
    <source>
        <dbReference type="PROSITE" id="PS51123"/>
    </source>
</evidence>
<dbReference type="InterPro" id="IPR011990">
    <property type="entry name" value="TPR-like_helical_dom_sf"/>
</dbReference>
<dbReference type="InterPro" id="IPR036737">
    <property type="entry name" value="OmpA-like_sf"/>
</dbReference>
<dbReference type="SUPFAM" id="SSF103088">
    <property type="entry name" value="OmpA-like"/>
    <property type="match status" value="1"/>
</dbReference>
<keyword evidence="5" id="KW-0732">Signal</keyword>
<sequence length="684" mass="74064">MPFRLFLLLLLSVALPAAAQSVAFTKDNFSDNKDGLREANRELKDGDTEYRADPPRYAAALPHYLAAQQFNPNNAALNVKIGDCYLHSPTKTAALPYLQKAARLDATADARTHFLLARALHLSGKWREALAEYQQAQPVGGNTRNGDAETITATDLQRYVQQCRNGQLLAAHPTRVFIDNAGPELNSPDSDYGPVVSADESTILITSRRAGSVGGKKDPEGNGYFEDIYQASWQGKKWSRAANLGAPVNTDDHNATVGLAPDGQRMLVYVGTNGGDLLEANLTGTTWTKPKQLGSRINTRSHETSASYSPDGRWLYFVSDRTEGSLGGSDIYKVDMEGRNQPVNLGPTINTGAGEEGVFMAPDGKTLYFSSEGHNSMGGYDIFKSVFENGKWSEPENLGWPINTPDDDVFFVTSASGRHGYYSSDRPGGLGAKDIYRITFLGPEKPPVLSQEDQLLASRLAPVKQTVLAPAVAVATAQVTILKGTVTDAASQQPLDAAIDLIDNTSGQTIATFRSNATSGRYLVSLPSGTNYGIVVRQDGYLFHSENFDLPAGAAFAEVIKDIPLKKLEVGTTIVLRNIFFDTGKATLRPESTAELERLQKLLTETPALQLEMAGHTDDVGEAAMNQDLSQRRAQAVVAYLTQHGISGARLTAAGYGETRPEVPNTSKGNRQLNRRTEFKVTAK</sequence>
<reference evidence="7" key="1">
    <citation type="submission" date="2023-07" db="EMBL/GenBank/DDBJ databases">
        <authorList>
            <person name="Kim M.K."/>
        </authorList>
    </citation>
    <scope>NUCLEOTIDE SEQUENCE</scope>
    <source>
        <strain evidence="7">M29</strain>
    </source>
</reference>
<proteinExistence type="predicted"/>
<dbReference type="RefSeq" id="WP_305009979.1">
    <property type="nucleotide sequence ID" value="NZ_JAUQSX010000001.1"/>
</dbReference>
<comment type="caution">
    <text evidence="7">The sequence shown here is derived from an EMBL/GenBank/DDBJ whole genome shotgun (WGS) entry which is preliminary data.</text>
</comment>
<keyword evidence="8" id="KW-1185">Reference proteome</keyword>
<evidence type="ECO:0000256" key="3">
    <source>
        <dbReference type="ARBA" id="ARBA00023237"/>
    </source>
</evidence>
<dbReference type="SUPFAM" id="SSF48452">
    <property type="entry name" value="TPR-like"/>
    <property type="match status" value="1"/>
</dbReference>
<keyword evidence="2 4" id="KW-0472">Membrane</keyword>
<protein>
    <submittedName>
        <fullName evidence="7">OmpA family protein</fullName>
    </submittedName>
</protein>
<dbReference type="PANTHER" id="PTHR30329:SF21">
    <property type="entry name" value="LIPOPROTEIN YIAD-RELATED"/>
    <property type="match status" value="1"/>
</dbReference>
<dbReference type="InterPro" id="IPR050330">
    <property type="entry name" value="Bact_OuterMem_StrucFunc"/>
</dbReference>
<dbReference type="Gene3D" id="1.25.40.10">
    <property type="entry name" value="Tetratricopeptide repeat domain"/>
    <property type="match status" value="1"/>
</dbReference>
<evidence type="ECO:0000256" key="5">
    <source>
        <dbReference type="SAM" id="SignalP"/>
    </source>
</evidence>
<evidence type="ECO:0000313" key="7">
    <source>
        <dbReference type="EMBL" id="MDO7845288.1"/>
    </source>
</evidence>
<feature type="chain" id="PRO_5046706019" evidence="5">
    <location>
        <begin position="20"/>
        <end position="684"/>
    </location>
</feature>
<keyword evidence="3" id="KW-0998">Cell outer membrane</keyword>
<dbReference type="Gene3D" id="3.30.1330.60">
    <property type="entry name" value="OmpA-like domain"/>
    <property type="match status" value="1"/>
</dbReference>
<evidence type="ECO:0000313" key="8">
    <source>
        <dbReference type="Proteomes" id="UP001167796"/>
    </source>
</evidence>
<dbReference type="InterPro" id="IPR011659">
    <property type="entry name" value="WD40"/>
</dbReference>
<dbReference type="Pfam" id="PF00691">
    <property type="entry name" value="OmpA"/>
    <property type="match status" value="1"/>
</dbReference>
<dbReference type="CDD" id="cd07185">
    <property type="entry name" value="OmpA_C-like"/>
    <property type="match status" value="1"/>
</dbReference>
<dbReference type="PROSITE" id="PS51123">
    <property type="entry name" value="OMPA_2"/>
    <property type="match status" value="1"/>
</dbReference>
<organism evidence="7 8">
    <name type="scientific">Hymenobacter mellowenesis</name>
    <dbReference type="NCBI Taxonomy" id="3063995"/>
    <lineage>
        <taxon>Bacteria</taxon>
        <taxon>Pseudomonadati</taxon>
        <taxon>Bacteroidota</taxon>
        <taxon>Cytophagia</taxon>
        <taxon>Cytophagales</taxon>
        <taxon>Hymenobacteraceae</taxon>
        <taxon>Hymenobacter</taxon>
    </lineage>
</organism>
<name>A0ABT9A634_9BACT</name>
<dbReference type="InterPro" id="IPR006664">
    <property type="entry name" value="OMP_bac"/>
</dbReference>
<dbReference type="PANTHER" id="PTHR30329">
    <property type="entry name" value="STATOR ELEMENT OF FLAGELLAR MOTOR COMPLEX"/>
    <property type="match status" value="1"/>
</dbReference>
<dbReference type="InterPro" id="IPR006665">
    <property type="entry name" value="OmpA-like"/>
</dbReference>
<dbReference type="InterPro" id="IPR011042">
    <property type="entry name" value="6-blade_b-propeller_TolB-like"/>
</dbReference>
<dbReference type="Gene3D" id="2.120.10.30">
    <property type="entry name" value="TolB, C-terminal domain"/>
    <property type="match status" value="1"/>
</dbReference>
<dbReference type="Gene3D" id="2.60.40.1120">
    <property type="entry name" value="Carboxypeptidase-like, regulatory domain"/>
    <property type="match status" value="1"/>
</dbReference>
<evidence type="ECO:0000256" key="2">
    <source>
        <dbReference type="ARBA" id="ARBA00023136"/>
    </source>
</evidence>
<dbReference type="PRINTS" id="PR01021">
    <property type="entry name" value="OMPADOMAIN"/>
</dbReference>
<comment type="subcellular location">
    <subcellularLocation>
        <location evidence="1">Cell outer membrane</location>
    </subcellularLocation>
</comment>
<dbReference type="Pfam" id="PF07676">
    <property type="entry name" value="PD40"/>
    <property type="match status" value="3"/>
</dbReference>
<gene>
    <name evidence="7" type="ORF">Q5H92_02890</name>
</gene>
<dbReference type="SUPFAM" id="SSF82171">
    <property type="entry name" value="DPP6 N-terminal domain-like"/>
    <property type="match status" value="2"/>
</dbReference>
<accession>A0ABT9A634</accession>
<dbReference type="Proteomes" id="UP001167796">
    <property type="component" value="Unassembled WGS sequence"/>
</dbReference>
<feature type="domain" description="OmpA-like" evidence="6">
    <location>
        <begin position="570"/>
        <end position="684"/>
    </location>
</feature>